<dbReference type="AlphaFoldDB" id="A0AAE3DZD1"/>
<dbReference type="EMBL" id="JAJEQM010000010">
    <property type="protein sequence ID" value="MCC2210793.1"/>
    <property type="molecule type" value="Genomic_DNA"/>
</dbReference>
<protein>
    <submittedName>
        <fullName evidence="1">Uncharacterized protein</fullName>
    </submittedName>
</protein>
<name>A0AAE3DZD1_9FIRM</name>
<comment type="caution">
    <text evidence="1">The sequence shown here is derived from an EMBL/GenBank/DDBJ whole genome shotgun (WGS) entry which is preliminary data.</text>
</comment>
<sequence>MIFNSDSYDALMAMEEARTGHYGEDYFDNGRPDDYWDVMADAKYEEERDER</sequence>
<dbReference type="Proteomes" id="UP001198242">
    <property type="component" value="Unassembled WGS sequence"/>
</dbReference>
<reference evidence="1 2" key="1">
    <citation type="submission" date="2021-10" db="EMBL/GenBank/DDBJ databases">
        <title>Anaerobic single-cell dispensing facilitates the cultivation of human gut bacteria.</title>
        <authorList>
            <person name="Afrizal A."/>
        </authorList>
    </citation>
    <scope>NUCLEOTIDE SEQUENCE [LARGE SCALE GENOMIC DNA]</scope>
    <source>
        <strain evidence="1 2">CLA-AA-H232</strain>
    </source>
</reference>
<accession>A0AAE3DZD1</accession>
<proteinExistence type="predicted"/>
<keyword evidence="2" id="KW-1185">Reference proteome</keyword>
<gene>
    <name evidence="1" type="ORF">LKE05_08320</name>
</gene>
<evidence type="ECO:0000313" key="1">
    <source>
        <dbReference type="EMBL" id="MCC2210793.1"/>
    </source>
</evidence>
<organism evidence="1 2">
    <name type="scientific">Hominilimicola fabiformis</name>
    <dbReference type="NCBI Taxonomy" id="2885356"/>
    <lineage>
        <taxon>Bacteria</taxon>
        <taxon>Bacillati</taxon>
        <taxon>Bacillota</taxon>
        <taxon>Clostridia</taxon>
        <taxon>Eubacteriales</taxon>
        <taxon>Oscillospiraceae</taxon>
        <taxon>Hominilimicola</taxon>
    </lineage>
</organism>
<dbReference type="RefSeq" id="WP_022228931.1">
    <property type="nucleotide sequence ID" value="NZ_JAJEQM010000010.1"/>
</dbReference>
<evidence type="ECO:0000313" key="2">
    <source>
        <dbReference type="Proteomes" id="UP001198242"/>
    </source>
</evidence>